<dbReference type="GeneID" id="73047076"/>
<dbReference type="InterPro" id="IPR011674">
    <property type="entry name" value="DUF1616"/>
</dbReference>
<dbReference type="Proteomes" id="UP001595945">
    <property type="component" value="Unassembled WGS sequence"/>
</dbReference>
<feature type="transmembrane region" description="Helical" evidence="2">
    <location>
        <begin position="148"/>
        <end position="168"/>
    </location>
</feature>
<evidence type="ECO:0000256" key="2">
    <source>
        <dbReference type="SAM" id="Phobius"/>
    </source>
</evidence>
<keyword evidence="2" id="KW-1133">Transmembrane helix</keyword>
<evidence type="ECO:0000313" key="4">
    <source>
        <dbReference type="EMBL" id="MFC4823816.1"/>
    </source>
</evidence>
<dbReference type="Pfam" id="PF07760">
    <property type="entry name" value="DUF1616"/>
    <property type="match status" value="1"/>
</dbReference>
<keyword evidence="2" id="KW-0812">Transmembrane</keyword>
<evidence type="ECO:0000256" key="1">
    <source>
        <dbReference type="SAM" id="MobiDB-lite"/>
    </source>
</evidence>
<feature type="transmembrane region" description="Helical" evidence="2">
    <location>
        <begin position="204"/>
        <end position="224"/>
    </location>
</feature>
<feature type="region of interest" description="Disordered" evidence="1">
    <location>
        <begin position="71"/>
        <end position="102"/>
    </location>
</feature>
<feature type="domain" description="DUF1616" evidence="3">
    <location>
        <begin position="25"/>
        <end position="360"/>
    </location>
</feature>
<reference evidence="4 5" key="1">
    <citation type="journal article" date="2019" name="Int. J. Syst. Evol. Microbiol.">
        <title>The Global Catalogue of Microorganisms (GCM) 10K type strain sequencing project: providing services to taxonomists for standard genome sequencing and annotation.</title>
        <authorList>
            <consortium name="The Broad Institute Genomics Platform"/>
            <consortium name="The Broad Institute Genome Sequencing Center for Infectious Disease"/>
            <person name="Wu L."/>
            <person name="Ma J."/>
        </authorList>
    </citation>
    <scope>NUCLEOTIDE SEQUENCE [LARGE SCALE GENOMIC DNA]</scope>
    <source>
        <strain evidence="4 5">XZYJ18</strain>
    </source>
</reference>
<name>A0ABD5PZW4_9EURY</name>
<feature type="transmembrane region" description="Helical" evidence="2">
    <location>
        <begin position="121"/>
        <end position="142"/>
    </location>
</feature>
<keyword evidence="2" id="KW-0472">Membrane</keyword>
<sequence>MDRRTLRLLVPRPVRRFPADLAVVLALDAATCLVVFLPVLADTPLRIGLGLAFALLAPGYALTAALFPERGPADREDAGPANLDRKDAESTDSESPESATEDGRFLSGVRRLRAIGGWERLALSLGLSLAVVPLLGVVLNFTPVGVRLVPIVVSVGAFTAAATVVAAVRRWNLPPRDRFRVPYRDWYDTARTGLFAGETRTDRLLNVALAVSMILALGSVGYAVTSAERGEQYTEFYLLSSTGDGQLTAEEYPTEFVRGESKRLTVGVTNHEGERTNYTVVVELQRVAGNGSANATVVERRDLHRFRTVLGPNETWQHRHTVTPTMTGPNLRLQYLLYRGEPPADPRVANAYEETHLWVNVTESRSEAVGPVGT</sequence>
<accession>A0ABD5PZW4</accession>
<dbReference type="RefSeq" id="WP_254270397.1">
    <property type="nucleotide sequence ID" value="NZ_CP100401.1"/>
</dbReference>
<feature type="compositionally biased region" description="Basic and acidic residues" evidence="1">
    <location>
        <begin position="71"/>
        <end position="89"/>
    </location>
</feature>
<evidence type="ECO:0000313" key="5">
    <source>
        <dbReference type="Proteomes" id="UP001595945"/>
    </source>
</evidence>
<feature type="transmembrane region" description="Helical" evidence="2">
    <location>
        <begin position="47"/>
        <end position="67"/>
    </location>
</feature>
<gene>
    <name evidence="4" type="ORF">ACFO9K_06040</name>
</gene>
<protein>
    <submittedName>
        <fullName evidence="4">DUF1616 domain-containing protein</fullName>
    </submittedName>
</protein>
<dbReference type="EMBL" id="JBHSHT010000001">
    <property type="protein sequence ID" value="MFC4823816.1"/>
    <property type="molecule type" value="Genomic_DNA"/>
</dbReference>
<comment type="caution">
    <text evidence="4">The sequence shown here is derived from an EMBL/GenBank/DDBJ whole genome shotgun (WGS) entry which is preliminary data.</text>
</comment>
<keyword evidence="5" id="KW-1185">Reference proteome</keyword>
<feature type="transmembrane region" description="Helical" evidence="2">
    <location>
        <begin position="21"/>
        <end position="41"/>
    </location>
</feature>
<organism evidence="4 5">
    <name type="scientific">Halorussus aquaticus</name>
    <dbReference type="NCBI Taxonomy" id="2953748"/>
    <lineage>
        <taxon>Archaea</taxon>
        <taxon>Methanobacteriati</taxon>
        <taxon>Methanobacteriota</taxon>
        <taxon>Stenosarchaea group</taxon>
        <taxon>Halobacteria</taxon>
        <taxon>Halobacteriales</taxon>
        <taxon>Haladaptataceae</taxon>
        <taxon>Halorussus</taxon>
    </lineage>
</organism>
<dbReference type="AlphaFoldDB" id="A0ABD5PZW4"/>
<evidence type="ECO:0000259" key="3">
    <source>
        <dbReference type="Pfam" id="PF07760"/>
    </source>
</evidence>
<proteinExistence type="predicted"/>